<feature type="domain" description="SGNH hydrolase-type esterase" evidence="1">
    <location>
        <begin position="49"/>
        <end position="218"/>
    </location>
</feature>
<dbReference type="RefSeq" id="WP_349246712.1">
    <property type="nucleotide sequence ID" value="NZ_JASCXX010000032.1"/>
</dbReference>
<name>A0AAW6U099_9BACT</name>
<dbReference type="EMBL" id="JASCXX010000032">
    <property type="protein sequence ID" value="MDI6451305.1"/>
    <property type="molecule type" value="Genomic_DNA"/>
</dbReference>
<dbReference type="InterPro" id="IPR013830">
    <property type="entry name" value="SGNH_hydro"/>
</dbReference>
<dbReference type="PANTHER" id="PTHR34407:SF1">
    <property type="entry name" value="SGNH HYDROLASE-TYPE ESTERASE DOMAIN-CONTAINING PROTEIN"/>
    <property type="match status" value="1"/>
</dbReference>
<evidence type="ECO:0000259" key="1">
    <source>
        <dbReference type="Pfam" id="PF13472"/>
    </source>
</evidence>
<evidence type="ECO:0000313" key="2">
    <source>
        <dbReference type="EMBL" id="MDI6451305.1"/>
    </source>
</evidence>
<sequence length="394" mass="43865">MVVWLTLGAVVACSQDRTASLSGANIDLRGTFQNARLRFEREKKGHVAFLGGSITEMDGYRPMVMQILHRRFPQTQFTFTDAGIASTCSTTGAFRLQDDVLSKGPVDLLFVEFAVNDDQDAHHQRRECIRGMEGIIRHTRLYNPYSDIVITYFVNPEMLATWQAGRVPLPVSAHREVAERYGIPTINLAKEVADRITAGKLTWEQFGGTHPKPLGNAICASMIDRLMSKAWAEPSPGDARPVAHPLPADPLDQNSYWRGRLIAPDQARDLRDMTVEVPGWSNIKGQCRTRFVRDRLLCADKPGAELTLEFGGTAIGAYVLAGPDAGIVEASVDGGPYRPCDLFHSYSVGLHYPRTVMFDADLPPGEHRLRLRVSEHHDERSTDHALRVLYFVAN</sequence>
<dbReference type="Gene3D" id="3.40.50.1110">
    <property type="entry name" value="SGNH hydrolase"/>
    <property type="match status" value="1"/>
</dbReference>
<protein>
    <submittedName>
        <fullName evidence="2">GDSL-type esterase/lipase family protein</fullName>
    </submittedName>
</protein>
<comment type="caution">
    <text evidence="2">The sequence shown here is derived from an EMBL/GenBank/DDBJ whole genome shotgun (WGS) entry which is preliminary data.</text>
</comment>
<dbReference type="GO" id="GO:0016788">
    <property type="term" value="F:hydrolase activity, acting on ester bonds"/>
    <property type="evidence" value="ECO:0007669"/>
    <property type="project" value="UniProtKB-ARBA"/>
</dbReference>
<dbReference type="Proteomes" id="UP001431776">
    <property type="component" value="Unassembled WGS sequence"/>
</dbReference>
<evidence type="ECO:0000313" key="3">
    <source>
        <dbReference type="Proteomes" id="UP001431776"/>
    </source>
</evidence>
<dbReference type="PANTHER" id="PTHR34407">
    <property type="entry name" value="EXPRESSED PROTEIN"/>
    <property type="match status" value="1"/>
</dbReference>
<dbReference type="Gene3D" id="2.60.120.260">
    <property type="entry name" value="Galactose-binding domain-like"/>
    <property type="match status" value="1"/>
</dbReference>
<proteinExistence type="predicted"/>
<dbReference type="SUPFAM" id="SSF52266">
    <property type="entry name" value="SGNH hydrolase"/>
    <property type="match status" value="1"/>
</dbReference>
<accession>A0AAW6U099</accession>
<gene>
    <name evidence="2" type="ORF">QJ522_19750</name>
</gene>
<reference evidence="2" key="1">
    <citation type="submission" date="2023-05" db="EMBL/GenBank/DDBJ databases">
        <title>Anaerotaeda fermentans gen. nov., sp. nov., a novel anaerobic planctomycete of the new family within the order Sedimentisphaerales isolated from Taman Peninsula, Russia.</title>
        <authorList>
            <person name="Khomyakova M.A."/>
            <person name="Merkel A.Y."/>
            <person name="Slobodkin A.I."/>
        </authorList>
    </citation>
    <scope>NUCLEOTIDE SEQUENCE</scope>
    <source>
        <strain evidence="2">M17dextr</strain>
    </source>
</reference>
<organism evidence="2 3">
    <name type="scientific">Anaerobaca lacustris</name>
    <dbReference type="NCBI Taxonomy" id="3044600"/>
    <lineage>
        <taxon>Bacteria</taxon>
        <taxon>Pseudomonadati</taxon>
        <taxon>Planctomycetota</taxon>
        <taxon>Phycisphaerae</taxon>
        <taxon>Sedimentisphaerales</taxon>
        <taxon>Anaerobacaceae</taxon>
        <taxon>Anaerobaca</taxon>
    </lineage>
</organism>
<dbReference type="Pfam" id="PF13472">
    <property type="entry name" value="Lipase_GDSL_2"/>
    <property type="match status" value="1"/>
</dbReference>
<dbReference type="InterPro" id="IPR036514">
    <property type="entry name" value="SGNH_hydro_sf"/>
</dbReference>
<dbReference type="AlphaFoldDB" id="A0AAW6U099"/>
<keyword evidence="3" id="KW-1185">Reference proteome</keyword>